<dbReference type="PANTHER" id="PTHR41983">
    <property type="entry name" value="SHORT-CHAIN FATTY ACID TRANSPORTER-RELATED"/>
    <property type="match status" value="1"/>
</dbReference>
<dbReference type="Proteomes" id="UP000003919">
    <property type="component" value="Unassembled WGS sequence"/>
</dbReference>
<keyword evidence="3" id="KW-1185">Reference proteome</keyword>
<dbReference type="HOGENOM" id="CLU_037744_0_0_10"/>
<dbReference type="EMBL" id="AAXU02000001">
    <property type="protein sequence ID" value="EAZ79984.1"/>
    <property type="molecule type" value="Genomic_DNA"/>
</dbReference>
<dbReference type="STRING" id="388413.ALPR1_15184"/>
<sequence length="409" mass="43953">MVIIFGIKEEVSFGKRTLISLGYWQQGFFSLLTFTLQMIMILVFGYALAVFQPVHLFLKRIAHIPKNKTQGVLMTGIIAMVGGLLNWGFGLVIGALLARFVYVAAKEKGYNPNPALLAAAGYLGMAVWHGGLSGSAPLKVAEKGHFLEGKIGVIPISETIGSISNFWVSIGLVFVFALSLLVFSNSEKSAKIEIDAKPLKAILPGKRSYFAFIIGFAMVLIAFFNFVFGSVPELASVNINTINFLLFGLTLIAYQSMGQFKKAIGSGIKSSIDIFIQFPFYAGILGLMTHSGLLEEFSSGLVSNASQSTLPLISYVSAAAVNLIIPSGGGQFAVQGPIILDSAKAMGMSIGKMVLVFSYGDQISNLLQPFWALPLITITGVKAKDLFKYCLGLCLIGGIYLGMVVYFLA</sequence>
<dbReference type="PANTHER" id="PTHR41983:SF2">
    <property type="entry name" value="SHORT-CHAIN FATTY ACID TRANSPORTER-RELATED"/>
    <property type="match status" value="1"/>
</dbReference>
<accession>A3I0I8</accession>
<dbReference type="AlphaFoldDB" id="A3I0I8"/>
<comment type="caution">
    <text evidence="2">The sequence shown here is derived from an EMBL/GenBank/DDBJ whole genome shotgun (WGS) entry which is preliminary data.</text>
</comment>
<keyword evidence="1" id="KW-0472">Membrane</keyword>
<feature type="transmembrane region" description="Helical" evidence="1">
    <location>
        <begin position="386"/>
        <end position="408"/>
    </location>
</feature>
<keyword evidence="1" id="KW-0812">Transmembrane</keyword>
<protein>
    <submittedName>
        <fullName evidence="2">Short-chain fatty acids transporter</fullName>
    </submittedName>
</protein>
<proteinExistence type="predicted"/>
<gene>
    <name evidence="2" type="ORF">ALPR1_15184</name>
</gene>
<evidence type="ECO:0000313" key="2">
    <source>
        <dbReference type="EMBL" id="EAZ79984.1"/>
    </source>
</evidence>
<dbReference type="Pfam" id="PF02667">
    <property type="entry name" value="SCFA_trans"/>
    <property type="match status" value="1"/>
</dbReference>
<evidence type="ECO:0000256" key="1">
    <source>
        <dbReference type="SAM" id="Phobius"/>
    </source>
</evidence>
<evidence type="ECO:0000313" key="3">
    <source>
        <dbReference type="Proteomes" id="UP000003919"/>
    </source>
</evidence>
<organism evidence="2 3">
    <name type="scientific">Algoriphagus machipongonensis</name>
    <dbReference type="NCBI Taxonomy" id="388413"/>
    <lineage>
        <taxon>Bacteria</taxon>
        <taxon>Pseudomonadati</taxon>
        <taxon>Bacteroidota</taxon>
        <taxon>Cytophagia</taxon>
        <taxon>Cytophagales</taxon>
        <taxon>Cyclobacteriaceae</taxon>
        <taxon>Algoriphagus</taxon>
    </lineage>
</organism>
<dbReference type="GO" id="GO:0005886">
    <property type="term" value="C:plasma membrane"/>
    <property type="evidence" value="ECO:0007669"/>
    <property type="project" value="TreeGrafter"/>
</dbReference>
<dbReference type="InterPro" id="IPR006160">
    <property type="entry name" value="SCFA_transpt_AtoE"/>
</dbReference>
<feature type="transmembrane region" description="Helical" evidence="1">
    <location>
        <begin position="166"/>
        <end position="183"/>
    </location>
</feature>
<reference evidence="2 3" key="1">
    <citation type="journal article" date="2011" name="J. Bacteriol.">
        <title>Complete genome sequence of Algoriphagus sp. PR1, bacterial prey of a colony-forming choanoflagellate.</title>
        <authorList>
            <person name="Alegado R.A."/>
            <person name="Ferriera S."/>
            <person name="Nusbaum C."/>
            <person name="Young S.K."/>
            <person name="Zeng Q."/>
            <person name="Imamovic A."/>
            <person name="Fairclough S.R."/>
            <person name="King N."/>
        </authorList>
    </citation>
    <scope>NUCLEOTIDE SEQUENCE [LARGE SCALE GENOMIC DNA]</scope>
    <source>
        <strain evidence="2 3">PR1</strain>
    </source>
</reference>
<keyword evidence="1" id="KW-1133">Transmembrane helix</keyword>
<feature type="transmembrane region" description="Helical" evidence="1">
    <location>
        <begin position="234"/>
        <end position="254"/>
    </location>
</feature>
<feature type="transmembrane region" description="Helical" evidence="1">
    <location>
        <begin position="209"/>
        <end position="228"/>
    </location>
</feature>
<feature type="transmembrane region" description="Helical" evidence="1">
    <location>
        <begin position="72"/>
        <end position="102"/>
    </location>
</feature>
<name>A3I0I8_9BACT</name>
<dbReference type="eggNOG" id="COG2031">
    <property type="taxonomic scope" value="Bacteria"/>
</dbReference>
<feature type="transmembrane region" description="Helical" evidence="1">
    <location>
        <begin position="28"/>
        <end position="51"/>
    </location>
</feature>